<dbReference type="Gene3D" id="2.60.120.200">
    <property type="match status" value="1"/>
</dbReference>
<name>A0A1B6E6G9_9HEMI</name>
<reference evidence="7" key="1">
    <citation type="submission" date="2015-12" db="EMBL/GenBank/DDBJ databases">
        <title>De novo transcriptome assembly of four potential Pierce s Disease insect vectors from Arizona vineyards.</title>
        <authorList>
            <person name="Tassone E.E."/>
        </authorList>
    </citation>
    <scope>NUCLEOTIDE SEQUENCE</scope>
</reference>
<evidence type="ECO:0000256" key="2">
    <source>
        <dbReference type="ARBA" id="ARBA00022588"/>
    </source>
</evidence>
<keyword evidence="4" id="KW-0472">Membrane</keyword>
<protein>
    <submittedName>
        <fullName evidence="7">Uncharacterized protein</fullName>
    </submittedName>
</protein>
<feature type="non-terminal residue" evidence="7">
    <location>
        <position position="1"/>
    </location>
</feature>
<dbReference type="InterPro" id="IPR031756">
    <property type="entry name" value="BGBP_N"/>
</dbReference>
<dbReference type="Gene3D" id="2.60.40.2140">
    <property type="entry name" value="Beta-1,3-glucan-recognition protein, N-terminal domain"/>
    <property type="match status" value="1"/>
</dbReference>
<feature type="domain" description="GH16" evidence="5">
    <location>
        <begin position="212"/>
        <end position="467"/>
    </location>
</feature>
<dbReference type="InterPro" id="IPR050546">
    <property type="entry name" value="Glycosyl_Hydrlase_16"/>
</dbReference>
<dbReference type="GO" id="GO:0045087">
    <property type="term" value="P:innate immune response"/>
    <property type="evidence" value="ECO:0007669"/>
    <property type="project" value="UniProtKB-KW"/>
</dbReference>
<dbReference type="PANTHER" id="PTHR10963:SF60">
    <property type="entry name" value="GRAM-NEGATIVE BACTERIA-BINDING PROTEIN 1-RELATED"/>
    <property type="match status" value="1"/>
</dbReference>
<comment type="similarity">
    <text evidence="1">Belongs to the insect beta-1,3-glucan binding protein family.</text>
</comment>
<keyword evidence="3" id="KW-0391">Immunity</keyword>
<dbReference type="PROSITE" id="PS51969">
    <property type="entry name" value="CBM39"/>
    <property type="match status" value="1"/>
</dbReference>
<feature type="domain" description="CBM39" evidence="6">
    <location>
        <begin position="44"/>
        <end position="144"/>
    </location>
</feature>
<dbReference type="GO" id="GO:0005975">
    <property type="term" value="P:carbohydrate metabolic process"/>
    <property type="evidence" value="ECO:0007669"/>
    <property type="project" value="InterPro"/>
</dbReference>
<dbReference type="Pfam" id="PF15886">
    <property type="entry name" value="CBM39"/>
    <property type="match status" value="1"/>
</dbReference>
<dbReference type="GO" id="GO:0004553">
    <property type="term" value="F:hydrolase activity, hydrolyzing O-glycosyl compounds"/>
    <property type="evidence" value="ECO:0007669"/>
    <property type="project" value="InterPro"/>
</dbReference>
<keyword evidence="4" id="KW-1133">Transmembrane helix</keyword>
<dbReference type="InterPro" id="IPR043030">
    <property type="entry name" value="BGBP_N_sf"/>
</dbReference>
<evidence type="ECO:0000259" key="5">
    <source>
        <dbReference type="PROSITE" id="PS51762"/>
    </source>
</evidence>
<dbReference type="Pfam" id="PF00722">
    <property type="entry name" value="Glyco_hydro_16"/>
    <property type="match status" value="1"/>
</dbReference>
<evidence type="ECO:0000256" key="4">
    <source>
        <dbReference type="SAM" id="Phobius"/>
    </source>
</evidence>
<proteinExistence type="inferred from homology"/>
<accession>A0A1B6E6G9</accession>
<organism evidence="7">
    <name type="scientific">Clastoptera arizonana</name>
    <name type="common">Arizona spittle bug</name>
    <dbReference type="NCBI Taxonomy" id="38151"/>
    <lineage>
        <taxon>Eukaryota</taxon>
        <taxon>Metazoa</taxon>
        <taxon>Ecdysozoa</taxon>
        <taxon>Arthropoda</taxon>
        <taxon>Hexapoda</taxon>
        <taxon>Insecta</taxon>
        <taxon>Pterygota</taxon>
        <taxon>Neoptera</taxon>
        <taxon>Paraneoptera</taxon>
        <taxon>Hemiptera</taxon>
        <taxon>Auchenorrhyncha</taxon>
        <taxon>Cercopoidea</taxon>
        <taxon>Clastopteridae</taxon>
        <taxon>Clastoptera</taxon>
    </lineage>
</organism>
<dbReference type="SUPFAM" id="SSF49899">
    <property type="entry name" value="Concanavalin A-like lectins/glucanases"/>
    <property type="match status" value="1"/>
</dbReference>
<evidence type="ECO:0000256" key="3">
    <source>
        <dbReference type="ARBA" id="ARBA00022859"/>
    </source>
</evidence>
<dbReference type="InterPro" id="IPR000757">
    <property type="entry name" value="Beta-glucanase-like"/>
</dbReference>
<feature type="transmembrane region" description="Helical" evidence="4">
    <location>
        <begin position="27"/>
        <end position="46"/>
    </location>
</feature>
<sequence>GHQDQVCYYTVINSVVLGRSRTTMKTVLIYLFVASFYVWCSAKYVVPPSLIEPLKPRGLRVSIPDDDGITLMAFHGNINVPFEGLEAGEMARDIIKKRGDRWVFEDKNIRLKKGDIIYYWIYVILDGLGYQGLDRNHTVTDFISIEETPHVLPKPNIGTTCENTVTTVRGKSACSRNLIFDSTFTSGTIDTSVWFHERKIGGSDLDDEFVIFDKDNSYIHKDHLVIKPTLTEEKYSEDFVRAGELSIPECTANEEKYCKKRGLIYLILPPVLSSRLSTKHSFSFKYGEIEIKAKLPEGDWIVPELWLEPKLGSSERIVIALVRGNSQLAQDVTTDFSSKTMTSGVIFDEDRVQMLRKEIHTPWNRDFHYLRLMWTPNRLTYSVDGQEVGRIDSPNPRENFVPFDKEYFITLGVHVGGVRDFPDTLEKPWKNTEPKRVNKFWNDKNKWLNTWSENSALVVEHVKVWAV</sequence>
<gene>
    <name evidence="7" type="ORF">g.28857</name>
</gene>
<evidence type="ECO:0000259" key="6">
    <source>
        <dbReference type="PROSITE" id="PS51969"/>
    </source>
</evidence>
<dbReference type="InterPro" id="IPR013320">
    <property type="entry name" value="ConA-like_dom_sf"/>
</dbReference>
<evidence type="ECO:0000256" key="1">
    <source>
        <dbReference type="ARBA" id="ARBA00008781"/>
    </source>
</evidence>
<dbReference type="PANTHER" id="PTHR10963">
    <property type="entry name" value="GLYCOSYL HYDROLASE-RELATED"/>
    <property type="match status" value="1"/>
</dbReference>
<keyword evidence="4" id="KW-0812">Transmembrane</keyword>
<dbReference type="AlphaFoldDB" id="A0A1B6E6G9"/>
<dbReference type="PROSITE" id="PS51762">
    <property type="entry name" value="GH16_2"/>
    <property type="match status" value="1"/>
</dbReference>
<dbReference type="EMBL" id="GEDC01003809">
    <property type="protein sequence ID" value="JAS33489.1"/>
    <property type="molecule type" value="Transcribed_RNA"/>
</dbReference>
<keyword evidence="2" id="KW-0399">Innate immunity</keyword>
<evidence type="ECO:0000313" key="7">
    <source>
        <dbReference type="EMBL" id="JAS33489.1"/>
    </source>
</evidence>
<dbReference type="GO" id="GO:0030246">
    <property type="term" value="F:carbohydrate binding"/>
    <property type="evidence" value="ECO:0007669"/>
    <property type="project" value="InterPro"/>
</dbReference>